<dbReference type="Pfam" id="PF24864">
    <property type="entry name" value="DUF7730"/>
    <property type="match status" value="1"/>
</dbReference>
<dbReference type="PANTHER" id="PTHR38790:SF4">
    <property type="entry name" value="2EXR DOMAIN-CONTAINING PROTEIN"/>
    <property type="match status" value="1"/>
</dbReference>
<sequence length="259" mass="29451">MARKTKRVKRKSSSEGLSKPGASGDERAKASEVKQDSRLLSLAPEIRNQIYGYVLGGHKVHVWIDFDWGQDRDTRRRPFCTQSCWTNLPVVYSEELRPVGTEEPCGVCGRHRFTSLDLSLLRTCRQVYADAALLPYSANDFVIETAAFTPFMKSLVDKQKASIEHMTVIGRGDFAWEINAFKLKDIYGLQRVKSLRLILIGGTPYDAFHGLENMAELPSLEEVLFSTDDKFFFFPFFSGDLEDSEAVRYTADEFRDLPL</sequence>
<dbReference type="AlphaFoldDB" id="A0A2S6CFY7"/>
<feature type="region of interest" description="Disordered" evidence="1">
    <location>
        <begin position="1"/>
        <end position="31"/>
    </location>
</feature>
<evidence type="ECO:0000259" key="2">
    <source>
        <dbReference type="Pfam" id="PF24864"/>
    </source>
</evidence>
<evidence type="ECO:0000256" key="1">
    <source>
        <dbReference type="SAM" id="MobiDB-lite"/>
    </source>
</evidence>
<evidence type="ECO:0000313" key="4">
    <source>
        <dbReference type="Proteomes" id="UP000237631"/>
    </source>
</evidence>
<dbReference type="Proteomes" id="UP000237631">
    <property type="component" value="Unassembled WGS sequence"/>
</dbReference>
<proteinExistence type="predicted"/>
<reference evidence="4" key="1">
    <citation type="journal article" date="2017" name="bioRxiv">
        <title>Conservation of a gene cluster reveals novel cercosporin biosynthetic mechanisms and extends production to the genus Colletotrichum.</title>
        <authorList>
            <person name="de Jonge R."/>
            <person name="Ebert M.K."/>
            <person name="Huitt-Roehl C.R."/>
            <person name="Pal P."/>
            <person name="Suttle J.C."/>
            <person name="Spanner R.E."/>
            <person name="Neubauer J.D."/>
            <person name="Jurick W.M.II."/>
            <person name="Stott K.A."/>
            <person name="Secor G.A."/>
            <person name="Thomma B.P.H.J."/>
            <person name="Van de Peer Y."/>
            <person name="Townsend C.A."/>
            <person name="Bolton M.D."/>
        </authorList>
    </citation>
    <scope>NUCLEOTIDE SEQUENCE [LARGE SCALE GENOMIC DNA]</scope>
    <source>
        <strain evidence="4">CBS538.71</strain>
    </source>
</reference>
<comment type="caution">
    <text evidence="3">The sequence shown here is derived from an EMBL/GenBank/DDBJ whole genome shotgun (WGS) entry which is preliminary data.</text>
</comment>
<accession>A0A2S6CFY7</accession>
<feature type="domain" description="DUF7730" evidence="2">
    <location>
        <begin position="34"/>
        <end position="167"/>
    </location>
</feature>
<dbReference type="STRING" id="357750.A0A2S6CFY7"/>
<organism evidence="3 4">
    <name type="scientific">Cercospora berteroae</name>
    <dbReference type="NCBI Taxonomy" id="357750"/>
    <lineage>
        <taxon>Eukaryota</taxon>
        <taxon>Fungi</taxon>
        <taxon>Dikarya</taxon>
        <taxon>Ascomycota</taxon>
        <taxon>Pezizomycotina</taxon>
        <taxon>Dothideomycetes</taxon>
        <taxon>Dothideomycetidae</taxon>
        <taxon>Mycosphaerellales</taxon>
        <taxon>Mycosphaerellaceae</taxon>
        <taxon>Cercospora</taxon>
    </lineage>
</organism>
<dbReference type="PANTHER" id="PTHR38790">
    <property type="entry name" value="2EXR DOMAIN-CONTAINING PROTEIN-RELATED"/>
    <property type="match status" value="1"/>
</dbReference>
<feature type="compositionally biased region" description="Basic residues" evidence="1">
    <location>
        <begin position="1"/>
        <end position="11"/>
    </location>
</feature>
<dbReference type="OrthoDB" id="5413827at2759"/>
<protein>
    <recommendedName>
        <fullName evidence="2">DUF7730 domain-containing protein</fullName>
    </recommendedName>
</protein>
<gene>
    <name evidence="3" type="ORF">CBER1_03549</name>
</gene>
<dbReference type="InterPro" id="IPR056632">
    <property type="entry name" value="DUF7730"/>
</dbReference>
<name>A0A2S6CFY7_9PEZI</name>
<evidence type="ECO:0000313" key="3">
    <source>
        <dbReference type="EMBL" id="PPJ58639.1"/>
    </source>
</evidence>
<dbReference type="EMBL" id="PNEN01000451">
    <property type="protein sequence ID" value="PPJ58639.1"/>
    <property type="molecule type" value="Genomic_DNA"/>
</dbReference>
<keyword evidence="4" id="KW-1185">Reference proteome</keyword>